<keyword evidence="2 11" id="KW-0808">Transferase</keyword>
<dbReference type="Gene3D" id="1.10.246.80">
    <property type="match status" value="1"/>
</dbReference>
<sequence>MISNQELPTEFLEAIPVLKEIEQAGFEAYFVGGSVRDMFLGHPIHDVDIATSAYPEEIKQIFKRTVDVGIEHGTVLVLIGEEQYEVTTFRTESTYQDYRRPDKVTFVRSLEEDLKRRDFTMNALAMTADGELIDLFDGLKAIKQQQIIAVGKPNERFNEDALRMMRGLRFASQLDFSIEEATLSAITEHAHLLKEISVERICVEWVKLLLGKNPRWGVELFLTTECFNYCPGLINQQLELCRLQTKLTTVISSEELAWILLLDHLTVKNTKKWLKQWKLSNKMIQSVTDALNYLPIRRTKGDWTKDMLYEAGAETICLVEQVLTYLGEDGHESLYLEAYQKLPIHSLHELEISGKDLLENLDKSPGAWVGITLNHLANLVLHNQLTNNHNELLLYCQKELRDDV</sequence>
<accession>A0A1Q2D8W1</accession>
<comment type="cofactor">
    <cofactor evidence="1 11">
        <name>Mg(2+)</name>
        <dbReference type="ChEBI" id="CHEBI:18420"/>
    </cofactor>
</comment>
<dbReference type="InterPro" id="IPR043519">
    <property type="entry name" value="NT_sf"/>
</dbReference>
<reference evidence="15 16" key="1">
    <citation type="journal article" date="2010" name="Int. J. Syst. Evol. Microbiol.">
        <title>Vagococcus penaei sp. nov., isolated from spoilage microbiota of cooked shrimp (Penaeus vannamei).</title>
        <authorList>
            <person name="Jaffres E."/>
            <person name="Prevost H."/>
            <person name="Rossero A."/>
            <person name="Joffraud J.J."/>
            <person name="Dousset X."/>
        </authorList>
    </citation>
    <scope>NUCLEOTIDE SEQUENCE [LARGE SCALE GENOMIC DNA]</scope>
    <source>
        <strain evidence="15 16">CD276</strain>
    </source>
</reference>
<dbReference type="GO" id="GO:0042245">
    <property type="term" value="P:RNA repair"/>
    <property type="evidence" value="ECO:0007669"/>
    <property type="project" value="UniProtKB-KW"/>
</dbReference>
<feature type="binding site" evidence="11">
    <location>
        <position position="117"/>
    </location>
    <ligand>
        <name>ATP</name>
        <dbReference type="ChEBI" id="CHEBI:30616"/>
    </ligand>
</feature>
<dbReference type="PANTHER" id="PTHR46173">
    <property type="entry name" value="CCA TRNA NUCLEOTIDYLTRANSFERASE 1, MITOCHONDRIAL"/>
    <property type="match status" value="1"/>
</dbReference>
<evidence type="ECO:0000256" key="2">
    <source>
        <dbReference type="ARBA" id="ARBA00022679"/>
    </source>
</evidence>
<name>A0A1Q2D8W1_9ENTE</name>
<dbReference type="Pfam" id="PF01743">
    <property type="entry name" value="PolyA_pol"/>
    <property type="match status" value="1"/>
</dbReference>
<dbReference type="STRING" id="633807.BW732_11195"/>
<dbReference type="SUPFAM" id="SSF81891">
    <property type="entry name" value="Poly A polymerase C-terminal region-like"/>
    <property type="match status" value="1"/>
</dbReference>
<dbReference type="Pfam" id="PF12627">
    <property type="entry name" value="PolyA_pol_RNAbd"/>
    <property type="match status" value="1"/>
</dbReference>
<feature type="domain" description="CCA-adding enzyme C-terminal" evidence="14">
    <location>
        <begin position="251"/>
        <end position="393"/>
    </location>
</feature>
<comment type="catalytic activity">
    <reaction evidence="11">
        <text>a tRNA with a 3' CCA end + 2 CTP + ATP = a tRNA with a 3' CCACCA end + 3 diphosphate</text>
        <dbReference type="Rhea" id="RHEA:76235"/>
        <dbReference type="Rhea" id="RHEA-COMP:10468"/>
        <dbReference type="Rhea" id="RHEA-COMP:18655"/>
        <dbReference type="ChEBI" id="CHEBI:30616"/>
        <dbReference type="ChEBI" id="CHEBI:33019"/>
        <dbReference type="ChEBI" id="CHEBI:37563"/>
        <dbReference type="ChEBI" id="CHEBI:83071"/>
        <dbReference type="ChEBI" id="CHEBI:195187"/>
    </reaction>
</comment>
<feature type="binding site" evidence="11">
    <location>
        <position position="48"/>
    </location>
    <ligand>
        <name>Mg(2+)</name>
        <dbReference type="ChEBI" id="CHEBI:18420"/>
    </ligand>
</feature>
<keyword evidence="9 11" id="KW-0460">Magnesium</keyword>
<dbReference type="InterPro" id="IPR023068">
    <property type="entry name" value="CCA-adding_enz_firmicutes"/>
</dbReference>
<keyword evidence="8 11" id="KW-0067">ATP-binding</keyword>
<gene>
    <name evidence="11" type="primary">cca</name>
    <name evidence="15" type="ORF">BW732_11195</name>
</gene>
<organism evidence="15 16">
    <name type="scientific">Vagococcus penaei</name>
    <dbReference type="NCBI Taxonomy" id="633807"/>
    <lineage>
        <taxon>Bacteria</taxon>
        <taxon>Bacillati</taxon>
        <taxon>Bacillota</taxon>
        <taxon>Bacilli</taxon>
        <taxon>Lactobacillales</taxon>
        <taxon>Enterococcaceae</taxon>
        <taxon>Vagococcus</taxon>
    </lineage>
</organism>
<keyword evidence="6 11" id="KW-0547">Nucleotide-binding</keyword>
<dbReference type="Proteomes" id="UP000188246">
    <property type="component" value="Chromosome"/>
</dbReference>
<dbReference type="OrthoDB" id="9805698at2"/>
<feature type="binding site" evidence="11">
    <location>
        <position position="33"/>
    </location>
    <ligand>
        <name>ATP</name>
        <dbReference type="ChEBI" id="CHEBI:30616"/>
    </ligand>
</feature>
<comment type="subunit">
    <text evidence="11">Homodimer.</text>
</comment>
<dbReference type="Pfam" id="PF13735">
    <property type="entry name" value="tRNA_NucTran2_2"/>
    <property type="match status" value="1"/>
</dbReference>
<dbReference type="InterPro" id="IPR002646">
    <property type="entry name" value="PolA_pol_head_dom"/>
</dbReference>
<evidence type="ECO:0000256" key="1">
    <source>
        <dbReference type="ARBA" id="ARBA00001946"/>
    </source>
</evidence>
<evidence type="ECO:0000259" key="12">
    <source>
        <dbReference type="Pfam" id="PF01743"/>
    </source>
</evidence>
<feature type="binding site" evidence="11">
    <location>
        <position position="46"/>
    </location>
    <ligand>
        <name>Mg(2+)</name>
        <dbReference type="ChEBI" id="CHEBI:18420"/>
    </ligand>
</feature>
<dbReference type="GO" id="GO:0005524">
    <property type="term" value="F:ATP binding"/>
    <property type="evidence" value="ECO:0007669"/>
    <property type="project" value="UniProtKB-UniRule"/>
</dbReference>
<dbReference type="Gene3D" id="1.20.58.560">
    <property type="match status" value="1"/>
</dbReference>
<dbReference type="InterPro" id="IPR032810">
    <property type="entry name" value="CCA-adding_enz_C"/>
</dbReference>
<feature type="binding site" evidence="11">
    <location>
        <position position="160"/>
    </location>
    <ligand>
        <name>CTP</name>
        <dbReference type="ChEBI" id="CHEBI:37563"/>
    </ligand>
</feature>
<comment type="miscellaneous">
    <text evidence="11">A single active site specifically recognizes both ATP and CTP and is responsible for their addition.</text>
</comment>
<dbReference type="EC" id="2.7.7.72" evidence="11"/>
<dbReference type="GO" id="GO:0004810">
    <property type="term" value="F:CCA tRNA nucleotidyltransferase activity"/>
    <property type="evidence" value="ECO:0007669"/>
    <property type="project" value="UniProtKB-UniRule"/>
</dbReference>
<feature type="binding site" evidence="11">
    <location>
        <position position="166"/>
    </location>
    <ligand>
        <name>ATP</name>
        <dbReference type="ChEBI" id="CHEBI:30616"/>
    </ligand>
</feature>
<evidence type="ECO:0000256" key="3">
    <source>
        <dbReference type="ARBA" id="ARBA00022694"/>
    </source>
</evidence>
<feature type="binding site" evidence="11">
    <location>
        <position position="166"/>
    </location>
    <ligand>
        <name>CTP</name>
        <dbReference type="ChEBI" id="CHEBI:37563"/>
    </ligand>
</feature>
<feature type="binding site" evidence="11">
    <location>
        <position position="117"/>
    </location>
    <ligand>
        <name>CTP</name>
        <dbReference type="ChEBI" id="CHEBI:37563"/>
    </ligand>
</feature>
<feature type="binding site" evidence="11">
    <location>
        <position position="163"/>
    </location>
    <ligand>
        <name>CTP</name>
        <dbReference type="ChEBI" id="CHEBI:37563"/>
    </ligand>
</feature>
<keyword evidence="5 11" id="KW-0479">Metal-binding</keyword>
<feature type="binding site" evidence="11">
    <location>
        <position position="33"/>
    </location>
    <ligand>
        <name>CTP</name>
        <dbReference type="ChEBI" id="CHEBI:37563"/>
    </ligand>
</feature>
<evidence type="ECO:0000259" key="14">
    <source>
        <dbReference type="Pfam" id="PF13735"/>
    </source>
</evidence>
<evidence type="ECO:0000256" key="6">
    <source>
        <dbReference type="ARBA" id="ARBA00022741"/>
    </source>
</evidence>
<protein>
    <recommendedName>
        <fullName evidence="11">CCA-adding enzyme</fullName>
        <ecNumber evidence="11">2.7.7.72</ecNumber>
    </recommendedName>
    <alternativeName>
        <fullName evidence="11">CCA tRNA nucleotidyltransferase</fullName>
    </alternativeName>
    <alternativeName>
        <fullName evidence="11">tRNA CCA-pyrophosphorylase</fullName>
    </alternativeName>
    <alternativeName>
        <fullName evidence="11">tRNA adenylyl-/cytidylyl- transferase</fullName>
    </alternativeName>
    <alternativeName>
        <fullName evidence="11">tRNA nucleotidyltransferase</fullName>
    </alternativeName>
    <alternativeName>
        <fullName evidence="11">tRNA-NT</fullName>
    </alternativeName>
</protein>
<evidence type="ECO:0000256" key="8">
    <source>
        <dbReference type="ARBA" id="ARBA00022840"/>
    </source>
</evidence>
<dbReference type="KEGG" id="vpi:BW732_11195"/>
<keyword evidence="16" id="KW-1185">Reference proteome</keyword>
<dbReference type="Gene3D" id="1.10.110.30">
    <property type="match status" value="1"/>
</dbReference>
<feature type="binding site" evidence="11">
    <location>
        <position position="160"/>
    </location>
    <ligand>
        <name>ATP</name>
        <dbReference type="ChEBI" id="CHEBI:30616"/>
    </ligand>
</feature>
<dbReference type="NCBIfam" id="NF009814">
    <property type="entry name" value="PRK13299.1"/>
    <property type="match status" value="1"/>
</dbReference>
<comment type="similarity">
    <text evidence="11">Belongs to the tRNA nucleotidyltransferase/poly(A) polymerase family. Bacterial CCA-adding enzyme type 3 subfamily.</text>
</comment>
<dbReference type="EMBL" id="CP019609">
    <property type="protein sequence ID" value="AQP54842.1"/>
    <property type="molecule type" value="Genomic_DNA"/>
</dbReference>
<dbReference type="GO" id="GO:0000287">
    <property type="term" value="F:magnesium ion binding"/>
    <property type="evidence" value="ECO:0007669"/>
    <property type="project" value="UniProtKB-UniRule"/>
</dbReference>
<dbReference type="HAMAP" id="MF_01263">
    <property type="entry name" value="CCA_bact_type3"/>
    <property type="match status" value="1"/>
</dbReference>
<feature type="binding site" evidence="11">
    <location>
        <position position="163"/>
    </location>
    <ligand>
        <name>ATP</name>
        <dbReference type="ChEBI" id="CHEBI:30616"/>
    </ligand>
</feature>
<dbReference type="Gene3D" id="3.30.460.10">
    <property type="entry name" value="Beta Polymerase, domain 2"/>
    <property type="match status" value="1"/>
</dbReference>
<feature type="domain" description="tRNA nucleotidyltransferase/poly(A) polymerase RNA and SrmB- binding" evidence="13">
    <location>
        <begin position="175"/>
        <end position="233"/>
    </location>
</feature>
<evidence type="ECO:0000256" key="11">
    <source>
        <dbReference type="HAMAP-Rule" id="MF_01263"/>
    </source>
</evidence>
<dbReference type="GO" id="GO:0000049">
    <property type="term" value="F:tRNA binding"/>
    <property type="evidence" value="ECO:0007669"/>
    <property type="project" value="UniProtKB-UniRule"/>
</dbReference>
<keyword evidence="10 11" id="KW-0694">RNA-binding</keyword>
<evidence type="ECO:0000256" key="7">
    <source>
        <dbReference type="ARBA" id="ARBA00022800"/>
    </source>
</evidence>
<dbReference type="AlphaFoldDB" id="A0A1Q2D8W1"/>
<evidence type="ECO:0000313" key="16">
    <source>
        <dbReference type="Proteomes" id="UP000188246"/>
    </source>
</evidence>
<dbReference type="SUPFAM" id="SSF81301">
    <property type="entry name" value="Nucleotidyltransferase"/>
    <property type="match status" value="1"/>
</dbReference>
<dbReference type="InterPro" id="IPR032828">
    <property type="entry name" value="PolyA_RNA-bd"/>
</dbReference>
<feature type="binding site" evidence="11">
    <location>
        <position position="36"/>
    </location>
    <ligand>
        <name>ATP</name>
        <dbReference type="ChEBI" id="CHEBI:30616"/>
    </ligand>
</feature>
<dbReference type="RefSeq" id="WP_077276924.1">
    <property type="nucleotide sequence ID" value="NZ_CP019609.1"/>
</dbReference>
<feature type="binding site" evidence="11">
    <location>
        <position position="169"/>
    </location>
    <ligand>
        <name>ATP</name>
        <dbReference type="ChEBI" id="CHEBI:30616"/>
    </ligand>
</feature>
<evidence type="ECO:0000256" key="10">
    <source>
        <dbReference type="ARBA" id="ARBA00022884"/>
    </source>
</evidence>
<dbReference type="CDD" id="cd05398">
    <property type="entry name" value="NT_ClassII-CCAase"/>
    <property type="match status" value="1"/>
</dbReference>
<dbReference type="GO" id="GO:0160016">
    <property type="term" value="F:CCACCA tRNA nucleotidyltransferase activity"/>
    <property type="evidence" value="ECO:0007669"/>
    <property type="project" value="RHEA"/>
</dbReference>
<feature type="domain" description="Poly A polymerase head" evidence="12">
    <location>
        <begin position="28"/>
        <end position="147"/>
    </location>
</feature>
<comment type="catalytic activity">
    <reaction evidence="11">
        <text>a tRNA precursor + 2 CTP + ATP = a tRNA with a 3' CCA end + 3 diphosphate</text>
        <dbReference type="Rhea" id="RHEA:14433"/>
        <dbReference type="Rhea" id="RHEA-COMP:10465"/>
        <dbReference type="Rhea" id="RHEA-COMP:10468"/>
        <dbReference type="ChEBI" id="CHEBI:30616"/>
        <dbReference type="ChEBI" id="CHEBI:33019"/>
        <dbReference type="ChEBI" id="CHEBI:37563"/>
        <dbReference type="ChEBI" id="CHEBI:74896"/>
        <dbReference type="ChEBI" id="CHEBI:83071"/>
        <dbReference type="EC" id="2.7.7.72"/>
    </reaction>
</comment>
<evidence type="ECO:0000256" key="4">
    <source>
        <dbReference type="ARBA" id="ARBA00022695"/>
    </source>
</evidence>
<comment type="function">
    <text evidence="11">Catalyzes the addition and repair of the essential 3'-terminal CCA sequence in tRNAs without using a nucleic acid template. Adds these three nucleotides in the order of C, C, and A to the tRNA nucleotide-73, using CTP and ATP as substrates and producing inorganic pyrophosphate. tRNA 3'-terminal CCA addition is required both for tRNA processing and repair. Also involved in tRNA surveillance by mediating tandem CCA addition to generate a CCACCA at the 3' terminus of unstable tRNAs. While stable tRNAs receive only 3'-terminal CCA, unstable tRNAs are marked with CCACCA and rapidly degraded.</text>
</comment>
<evidence type="ECO:0000256" key="9">
    <source>
        <dbReference type="ARBA" id="ARBA00022842"/>
    </source>
</evidence>
<keyword evidence="4 11" id="KW-0548">Nucleotidyltransferase</keyword>
<evidence type="ECO:0000259" key="13">
    <source>
        <dbReference type="Pfam" id="PF12627"/>
    </source>
</evidence>
<dbReference type="PANTHER" id="PTHR46173:SF1">
    <property type="entry name" value="CCA TRNA NUCLEOTIDYLTRANSFERASE 1, MITOCHONDRIAL"/>
    <property type="match status" value="1"/>
</dbReference>
<keyword evidence="3 11" id="KW-0819">tRNA processing</keyword>
<evidence type="ECO:0000256" key="5">
    <source>
        <dbReference type="ARBA" id="ARBA00022723"/>
    </source>
</evidence>
<keyword evidence="7 11" id="KW-0692">RNA repair</keyword>
<proteinExistence type="inferred from homology"/>
<dbReference type="InterPro" id="IPR050264">
    <property type="entry name" value="Bact_CCA-adding_enz_type3_sf"/>
</dbReference>
<dbReference type="GO" id="GO:0001680">
    <property type="term" value="P:tRNA 3'-terminal CCA addition"/>
    <property type="evidence" value="ECO:0007669"/>
    <property type="project" value="UniProtKB-UniRule"/>
</dbReference>
<evidence type="ECO:0000313" key="15">
    <source>
        <dbReference type="EMBL" id="AQP54842.1"/>
    </source>
</evidence>
<feature type="binding site" evidence="11">
    <location>
        <position position="36"/>
    </location>
    <ligand>
        <name>CTP</name>
        <dbReference type="ChEBI" id="CHEBI:37563"/>
    </ligand>
</feature>
<feature type="binding site" evidence="11">
    <location>
        <position position="169"/>
    </location>
    <ligand>
        <name>CTP</name>
        <dbReference type="ChEBI" id="CHEBI:37563"/>
    </ligand>
</feature>